<sequence length="169" mass="17370">MSRLPLPEDETTSALAARAVASGTVSGQTVSTAESLTAGMLASTICSVSGASAVFWGGIVSYDNSVKSGVLGVREDLLADKGSVDPDVARSMAAGARRVCGTDWGVSTTGVAGPNPHDGKPVGLVYLGCAGPQGYATRELRLEGDRAEIREQTVWAALRLLVESMARES</sequence>
<accession>A0A7K1LJ63</accession>
<dbReference type="AlphaFoldDB" id="A0A7K1LJ63"/>
<dbReference type="InterPro" id="IPR008136">
    <property type="entry name" value="CinA_C"/>
</dbReference>
<reference evidence="2 3" key="1">
    <citation type="submission" date="2019-12" db="EMBL/GenBank/DDBJ databases">
        <authorList>
            <person name="Li J."/>
            <person name="Shi Y."/>
            <person name="Xu G."/>
            <person name="Xiao D."/>
            <person name="Ran X."/>
        </authorList>
    </citation>
    <scope>NUCLEOTIDE SEQUENCE [LARGE SCALE GENOMIC DNA]</scope>
    <source>
        <strain evidence="2 3">JCM 15915</strain>
    </source>
</reference>
<name>A0A7K1LJ63_9MICC</name>
<evidence type="ECO:0000313" key="2">
    <source>
        <dbReference type="EMBL" id="MUN55083.1"/>
    </source>
</evidence>
<dbReference type="EMBL" id="WOGT01000003">
    <property type="protein sequence ID" value="MUN55083.1"/>
    <property type="molecule type" value="Genomic_DNA"/>
</dbReference>
<proteinExistence type="predicted"/>
<dbReference type="Gene3D" id="3.90.950.20">
    <property type="entry name" value="CinA-like"/>
    <property type="match status" value="1"/>
</dbReference>
<dbReference type="Proteomes" id="UP000462152">
    <property type="component" value="Unassembled WGS sequence"/>
</dbReference>
<gene>
    <name evidence="2" type="ORF">GMA10_07650</name>
</gene>
<dbReference type="SUPFAM" id="SSF142433">
    <property type="entry name" value="CinA-like"/>
    <property type="match status" value="1"/>
</dbReference>
<dbReference type="RefSeq" id="WP_129315439.1">
    <property type="nucleotide sequence ID" value="NZ_NOIQ01000007.1"/>
</dbReference>
<dbReference type="Pfam" id="PF02464">
    <property type="entry name" value="CinA"/>
    <property type="match status" value="1"/>
</dbReference>
<dbReference type="GO" id="GO:0016787">
    <property type="term" value="F:hydrolase activity"/>
    <property type="evidence" value="ECO:0007669"/>
    <property type="project" value="UniProtKB-KW"/>
</dbReference>
<dbReference type="OrthoDB" id="1253990at2"/>
<evidence type="ECO:0000313" key="3">
    <source>
        <dbReference type="Proteomes" id="UP000462152"/>
    </source>
</evidence>
<protein>
    <submittedName>
        <fullName evidence="2">Nicotinamide-nucleotide amidohydrolase family protein</fullName>
    </submittedName>
</protein>
<comment type="caution">
    <text evidence="2">The sequence shown here is derived from an EMBL/GenBank/DDBJ whole genome shotgun (WGS) entry which is preliminary data.</text>
</comment>
<evidence type="ECO:0000259" key="1">
    <source>
        <dbReference type="Pfam" id="PF02464"/>
    </source>
</evidence>
<feature type="domain" description="CinA C-terminal" evidence="1">
    <location>
        <begin position="15"/>
        <end position="164"/>
    </location>
</feature>
<dbReference type="NCBIfam" id="TIGR00199">
    <property type="entry name" value="PncC_domain"/>
    <property type="match status" value="1"/>
</dbReference>
<organism evidence="2 3">
    <name type="scientific">Rothia koreensis</name>
    <dbReference type="NCBI Taxonomy" id="592378"/>
    <lineage>
        <taxon>Bacteria</taxon>
        <taxon>Bacillati</taxon>
        <taxon>Actinomycetota</taxon>
        <taxon>Actinomycetes</taxon>
        <taxon>Micrococcales</taxon>
        <taxon>Micrococcaceae</taxon>
        <taxon>Rothia</taxon>
    </lineage>
</organism>
<dbReference type="InterPro" id="IPR036653">
    <property type="entry name" value="CinA-like_C"/>
</dbReference>
<keyword evidence="3" id="KW-1185">Reference proteome</keyword>
<keyword evidence="2" id="KW-0378">Hydrolase</keyword>